<evidence type="ECO:0000256" key="2">
    <source>
        <dbReference type="SAM" id="SignalP"/>
    </source>
</evidence>
<dbReference type="Proteomes" id="UP000325433">
    <property type="component" value="Unassembled WGS sequence"/>
</dbReference>
<protein>
    <recommendedName>
        <fullName evidence="5">GPI anchored protein</fullName>
    </recommendedName>
</protein>
<gene>
    <name evidence="3" type="ORF">BDV41DRAFT_514238</name>
</gene>
<keyword evidence="4" id="KW-1185">Reference proteome</keyword>
<name>A0A5N6VID8_9EURO</name>
<evidence type="ECO:0000313" key="3">
    <source>
        <dbReference type="EMBL" id="KAE8308201.1"/>
    </source>
</evidence>
<accession>A0A5N6VID8</accession>
<keyword evidence="2" id="KW-0732">Signal</keyword>
<organism evidence="3 4">
    <name type="scientific">Aspergillus transmontanensis</name>
    <dbReference type="NCBI Taxonomy" id="1034304"/>
    <lineage>
        <taxon>Eukaryota</taxon>
        <taxon>Fungi</taxon>
        <taxon>Dikarya</taxon>
        <taxon>Ascomycota</taxon>
        <taxon>Pezizomycotina</taxon>
        <taxon>Eurotiomycetes</taxon>
        <taxon>Eurotiomycetidae</taxon>
        <taxon>Eurotiales</taxon>
        <taxon>Aspergillaceae</taxon>
        <taxon>Aspergillus</taxon>
        <taxon>Aspergillus subgen. Circumdati</taxon>
    </lineage>
</organism>
<proteinExistence type="predicted"/>
<feature type="chain" id="PRO_5024865910" description="GPI anchored protein" evidence="2">
    <location>
        <begin position="19"/>
        <end position="132"/>
    </location>
</feature>
<evidence type="ECO:0000313" key="4">
    <source>
        <dbReference type="Proteomes" id="UP000325433"/>
    </source>
</evidence>
<feature type="signal peptide" evidence="2">
    <location>
        <begin position="1"/>
        <end position="18"/>
    </location>
</feature>
<dbReference type="EMBL" id="ML738389">
    <property type="protein sequence ID" value="KAE8308201.1"/>
    <property type="molecule type" value="Genomic_DNA"/>
</dbReference>
<evidence type="ECO:0008006" key="5">
    <source>
        <dbReference type="Google" id="ProtNLM"/>
    </source>
</evidence>
<evidence type="ECO:0000256" key="1">
    <source>
        <dbReference type="SAM" id="MobiDB-lite"/>
    </source>
</evidence>
<sequence>MRFSVAAVFAAVAAGVVAEEVRTVIVTETATYCPKSTDAIGVSPTESISIPAGYTTTRPLITSTVTECNKCSSTAPPAGTPTGVNPVGSSTPSSPVIPVTPAVPLFTSGGSRAAVGAGAGLATVFGLAAVLL</sequence>
<reference evidence="4" key="1">
    <citation type="submission" date="2019-04" db="EMBL/GenBank/DDBJ databases">
        <title>Friends and foes A comparative genomics studyof 23 Aspergillus species from section Flavi.</title>
        <authorList>
            <consortium name="DOE Joint Genome Institute"/>
            <person name="Kjaerbolling I."/>
            <person name="Vesth T."/>
            <person name="Frisvad J.C."/>
            <person name="Nybo J.L."/>
            <person name="Theobald S."/>
            <person name="Kildgaard S."/>
            <person name="Isbrandt T."/>
            <person name="Kuo A."/>
            <person name="Sato A."/>
            <person name="Lyhne E.K."/>
            <person name="Kogle M.E."/>
            <person name="Wiebenga A."/>
            <person name="Kun R.S."/>
            <person name="Lubbers R.J."/>
            <person name="Makela M.R."/>
            <person name="Barry K."/>
            <person name="Chovatia M."/>
            <person name="Clum A."/>
            <person name="Daum C."/>
            <person name="Haridas S."/>
            <person name="He G."/>
            <person name="LaButti K."/>
            <person name="Lipzen A."/>
            <person name="Mondo S."/>
            <person name="Riley R."/>
            <person name="Salamov A."/>
            <person name="Simmons B.A."/>
            <person name="Magnuson J.K."/>
            <person name="Henrissat B."/>
            <person name="Mortensen U.H."/>
            <person name="Larsen T.O."/>
            <person name="Devries R.P."/>
            <person name="Grigoriev I.V."/>
            <person name="Machida M."/>
            <person name="Baker S.E."/>
            <person name="Andersen M.R."/>
        </authorList>
    </citation>
    <scope>NUCLEOTIDE SEQUENCE [LARGE SCALE GENOMIC DNA]</scope>
    <source>
        <strain evidence="4">CBS 130015</strain>
    </source>
</reference>
<feature type="region of interest" description="Disordered" evidence="1">
    <location>
        <begin position="73"/>
        <end position="92"/>
    </location>
</feature>
<dbReference type="AlphaFoldDB" id="A0A5N6VID8"/>